<protein>
    <recommendedName>
        <fullName evidence="1">Metallo-beta-lactamase domain-containing protein</fullName>
    </recommendedName>
</protein>
<dbReference type="PANTHER" id="PTHR30619">
    <property type="entry name" value="DNA INTERNALIZATION/COMPETENCE PROTEIN COMEC/REC2"/>
    <property type="match status" value="1"/>
</dbReference>
<organism evidence="2 3">
    <name type="scientific">Candidatus Jorgensenbacteria bacterium GW2011_GWA2_45_9</name>
    <dbReference type="NCBI Taxonomy" id="1618663"/>
    <lineage>
        <taxon>Bacteria</taxon>
        <taxon>Candidatus Joergenseniibacteriota</taxon>
    </lineage>
</organism>
<dbReference type="InterPro" id="IPR052159">
    <property type="entry name" value="Competence_DNA_uptake"/>
</dbReference>
<dbReference type="PANTHER" id="PTHR30619:SF1">
    <property type="entry name" value="RECOMBINATION PROTEIN 2"/>
    <property type="match status" value="1"/>
</dbReference>
<dbReference type="InterPro" id="IPR035681">
    <property type="entry name" value="ComA-like_MBL"/>
</dbReference>
<dbReference type="EMBL" id="LCLJ01000014">
    <property type="protein sequence ID" value="KKU14943.1"/>
    <property type="molecule type" value="Genomic_DNA"/>
</dbReference>
<dbReference type="AlphaFoldDB" id="A0A0G1QB28"/>
<dbReference type="Gene3D" id="3.60.15.10">
    <property type="entry name" value="Ribonuclease Z/Hydroxyacylglutathione hydrolase-like"/>
    <property type="match status" value="1"/>
</dbReference>
<accession>A0A0G1QB28</accession>
<dbReference type="CDD" id="cd07731">
    <property type="entry name" value="ComA-like_MBL-fold"/>
    <property type="match status" value="1"/>
</dbReference>
<reference evidence="2 3" key="1">
    <citation type="journal article" date="2015" name="Nature">
        <title>rRNA introns, odd ribosomes, and small enigmatic genomes across a large radiation of phyla.</title>
        <authorList>
            <person name="Brown C.T."/>
            <person name="Hug L.A."/>
            <person name="Thomas B.C."/>
            <person name="Sharon I."/>
            <person name="Castelle C.J."/>
            <person name="Singh A."/>
            <person name="Wilkins M.J."/>
            <person name="Williams K.H."/>
            <person name="Banfield J.F."/>
        </authorList>
    </citation>
    <scope>NUCLEOTIDE SEQUENCE [LARGE SCALE GENOMIC DNA]</scope>
</reference>
<evidence type="ECO:0000313" key="2">
    <source>
        <dbReference type="EMBL" id="KKU14943.1"/>
    </source>
</evidence>
<name>A0A0G1QB28_9BACT</name>
<dbReference type="Pfam" id="PF00753">
    <property type="entry name" value="Lactamase_B"/>
    <property type="match status" value="1"/>
</dbReference>
<dbReference type="SMART" id="SM00849">
    <property type="entry name" value="Lactamase_B"/>
    <property type="match status" value="1"/>
</dbReference>
<dbReference type="SUPFAM" id="SSF56281">
    <property type="entry name" value="Metallo-hydrolase/oxidoreductase"/>
    <property type="match status" value="1"/>
</dbReference>
<sequence length="246" mass="26541">MGQGDSELIVFPTGARVLIDGGPPNGMVLSEIGKIFSVWNRSIDAVILTHPERDHFGGLVEILRRVSVGAVLTNGFDFEEKGEGLNDLKSAIEESKATRVSIAKGDVMRNGDSVIRVLWPPKEISPKTETNDTSIVALLETGELKALFTGDIGDRTEKAIMFSGVKADILKIPHHGSRYSSGSLFLQAVDPAAVFIEVGVNSYGHPSADVLERLTKTGARVWRTDTDGTVMAELMDGKLKIYGFGD</sequence>
<evidence type="ECO:0000259" key="1">
    <source>
        <dbReference type="SMART" id="SM00849"/>
    </source>
</evidence>
<dbReference type="InterPro" id="IPR036866">
    <property type="entry name" value="RibonucZ/Hydroxyglut_hydro"/>
</dbReference>
<gene>
    <name evidence="2" type="ORF">UX22_C0014G0010</name>
</gene>
<comment type="caution">
    <text evidence="2">The sequence shown here is derived from an EMBL/GenBank/DDBJ whole genome shotgun (WGS) entry which is preliminary data.</text>
</comment>
<evidence type="ECO:0000313" key="3">
    <source>
        <dbReference type="Proteomes" id="UP000034727"/>
    </source>
</evidence>
<dbReference type="InterPro" id="IPR001279">
    <property type="entry name" value="Metallo-B-lactamas"/>
</dbReference>
<proteinExistence type="predicted"/>
<dbReference type="Proteomes" id="UP000034727">
    <property type="component" value="Unassembled WGS sequence"/>
</dbReference>
<feature type="domain" description="Metallo-beta-lactamase" evidence="1">
    <location>
        <begin position="3"/>
        <end position="200"/>
    </location>
</feature>